<proteinExistence type="predicted"/>
<evidence type="ECO:0000313" key="2">
    <source>
        <dbReference type="Proteomes" id="UP000605427"/>
    </source>
</evidence>
<dbReference type="RefSeq" id="WP_172242813.1">
    <property type="nucleotide sequence ID" value="NZ_BMDD01000002.1"/>
</dbReference>
<name>A0ABQ1ZSE5_9BACL</name>
<dbReference type="EMBL" id="BMDD01000002">
    <property type="protein sequence ID" value="GGH76717.1"/>
    <property type="molecule type" value="Genomic_DNA"/>
</dbReference>
<protein>
    <recommendedName>
        <fullName evidence="3">PD-(D/E)XK nuclease family protein</fullName>
    </recommendedName>
</protein>
<sequence length="357" mass="42318">MSPNFINIVGYQFERVHTGMIAWLLDWTNPLVTPRQKYEILSRIYSAANQAVPFELSDIHSIVCKPEHSFGRRRKIDLVVKIALREQSPKYLVMEMKVDSIPYKEQLSGTIEDFSQTEGFAENDALFLLLLFGSSQVCIQPELYSFHVLRLPQIMDVFANLNVPYYAYTEWLDSLQEENSRSHRLEQKIKLAPSMKLNEEENEYWRGQGYRLWFPLFYYIYDELKRHSSTNDQWEIYSGGNNPVMNWNPGWLAKQINGYPVHFYWEFNYQDFILKVKIDEKNRLPQSDLSTLRQTVVQLCQQNLPYSGRQTQNRSGLYNSIYKWSFDFKHQEFEHIMREVNHILNTIHPLLASSPFP</sequence>
<reference evidence="2" key="1">
    <citation type="journal article" date="2019" name="Int. J. Syst. Evol. Microbiol.">
        <title>The Global Catalogue of Microorganisms (GCM) 10K type strain sequencing project: providing services to taxonomists for standard genome sequencing and annotation.</title>
        <authorList>
            <consortium name="The Broad Institute Genomics Platform"/>
            <consortium name="The Broad Institute Genome Sequencing Center for Infectious Disease"/>
            <person name="Wu L."/>
            <person name="Ma J."/>
        </authorList>
    </citation>
    <scope>NUCLEOTIDE SEQUENCE [LARGE SCALE GENOMIC DNA]</scope>
    <source>
        <strain evidence="2">CCM 8702</strain>
    </source>
</reference>
<evidence type="ECO:0000313" key="1">
    <source>
        <dbReference type="EMBL" id="GGH76717.1"/>
    </source>
</evidence>
<accession>A0ABQ1ZSE5</accession>
<organism evidence="1 2">
    <name type="scientific">Saccharibacillus endophyticus</name>
    <dbReference type="NCBI Taxonomy" id="2060666"/>
    <lineage>
        <taxon>Bacteria</taxon>
        <taxon>Bacillati</taxon>
        <taxon>Bacillota</taxon>
        <taxon>Bacilli</taxon>
        <taxon>Bacillales</taxon>
        <taxon>Paenibacillaceae</taxon>
        <taxon>Saccharibacillus</taxon>
    </lineage>
</organism>
<gene>
    <name evidence="1" type="ORF">GCM10007362_19380</name>
</gene>
<comment type="caution">
    <text evidence="1">The sequence shown here is derived from an EMBL/GenBank/DDBJ whole genome shotgun (WGS) entry which is preliminary data.</text>
</comment>
<keyword evidence="2" id="KW-1185">Reference proteome</keyword>
<evidence type="ECO:0008006" key="3">
    <source>
        <dbReference type="Google" id="ProtNLM"/>
    </source>
</evidence>
<dbReference type="Proteomes" id="UP000605427">
    <property type="component" value="Unassembled WGS sequence"/>
</dbReference>